<proteinExistence type="predicted"/>
<dbReference type="PANTHER" id="PTHR43674:SF2">
    <property type="entry name" value="BETA-UREIDOPROPIONASE"/>
    <property type="match status" value="1"/>
</dbReference>
<dbReference type="AlphaFoldDB" id="A0A919VB75"/>
<dbReference type="Gene3D" id="3.60.110.10">
    <property type="entry name" value="Carbon-nitrogen hydrolase"/>
    <property type="match status" value="1"/>
</dbReference>
<dbReference type="InterPro" id="IPR050345">
    <property type="entry name" value="Aliph_Amidase/BUP"/>
</dbReference>
<feature type="domain" description="CN hydrolase" evidence="2">
    <location>
        <begin position="1"/>
        <end position="233"/>
    </location>
</feature>
<dbReference type="SUPFAM" id="SSF56317">
    <property type="entry name" value="Carbon-nitrogen hydrolase"/>
    <property type="match status" value="1"/>
</dbReference>
<dbReference type="Proteomes" id="UP000606172">
    <property type="component" value="Unassembled WGS sequence"/>
</dbReference>
<dbReference type="GO" id="GO:0016811">
    <property type="term" value="F:hydrolase activity, acting on carbon-nitrogen (but not peptide) bonds, in linear amides"/>
    <property type="evidence" value="ECO:0007669"/>
    <property type="project" value="UniProtKB-ARBA"/>
</dbReference>
<comment type="caution">
    <text evidence="3">The sequence shown here is derived from an EMBL/GenBank/DDBJ whole genome shotgun (WGS) entry which is preliminary data.</text>
</comment>
<name>A0A919VB75_9ACTN</name>
<reference evidence="3" key="1">
    <citation type="submission" date="2021-01" db="EMBL/GenBank/DDBJ databases">
        <title>Whole genome shotgun sequence of Sinosporangium siamense NBRC 109515.</title>
        <authorList>
            <person name="Komaki H."/>
            <person name="Tamura T."/>
        </authorList>
    </citation>
    <scope>NUCLEOTIDE SEQUENCE</scope>
    <source>
        <strain evidence="3">NBRC 109515</strain>
    </source>
</reference>
<dbReference type="InterPro" id="IPR003010">
    <property type="entry name" value="C-N_Hydrolase"/>
</dbReference>
<evidence type="ECO:0000313" key="3">
    <source>
        <dbReference type="EMBL" id="GII97276.1"/>
    </source>
</evidence>
<dbReference type="PANTHER" id="PTHR43674">
    <property type="entry name" value="NITRILASE C965.09-RELATED"/>
    <property type="match status" value="1"/>
</dbReference>
<accession>A0A919VB75</accession>
<organism evidence="3 4">
    <name type="scientific">Sinosporangium siamense</name>
    <dbReference type="NCBI Taxonomy" id="1367973"/>
    <lineage>
        <taxon>Bacteria</taxon>
        <taxon>Bacillati</taxon>
        <taxon>Actinomycetota</taxon>
        <taxon>Actinomycetes</taxon>
        <taxon>Streptosporangiales</taxon>
        <taxon>Streptosporangiaceae</taxon>
        <taxon>Sinosporangium</taxon>
    </lineage>
</organism>
<gene>
    <name evidence="3" type="ORF">Ssi02_75070</name>
</gene>
<keyword evidence="4" id="KW-1185">Reference proteome</keyword>
<dbReference type="PROSITE" id="PS50263">
    <property type="entry name" value="CN_HYDROLASE"/>
    <property type="match status" value="1"/>
</dbReference>
<dbReference type="EMBL" id="BOOW01000057">
    <property type="protein sequence ID" value="GII97276.1"/>
    <property type="molecule type" value="Genomic_DNA"/>
</dbReference>
<evidence type="ECO:0000256" key="1">
    <source>
        <dbReference type="ARBA" id="ARBA00022801"/>
    </source>
</evidence>
<dbReference type="CDD" id="cd07576">
    <property type="entry name" value="R-amidase_like"/>
    <property type="match status" value="1"/>
</dbReference>
<evidence type="ECO:0000313" key="4">
    <source>
        <dbReference type="Proteomes" id="UP000606172"/>
    </source>
</evidence>
<evidence type="ECO:0000259" key="2">
    <source>
        <dbReference type="PROSITE" id="PS50263"/>
    </source>
</evidence>
<dbReference type="InterPro" id="IPR036526">
    <property type="entry name" value="C-N_Hydrolase_sf"/>
</dbReference>
<sequence length="277" mass="28588">MRIACLQSAGHGRDVEANLAELDSAAAAAAAAGAEMLVTPEMFVTGYDVGDVAALAALPLVERVVAIAAARGIAVVAGLPAVLPGGGVGNMAVVVGDGGEVLAGYAKTHLFGEIDRRFRAGEAPAAVFDYRGVRCAVMICFDAEFPESVRVAALAGAHLVLVPTANMHPYGAVNEHVMWTRAWENQVHLAYVNRCGAEGATVYVGRTRVIGPDGTELAAAGTGPDLVFATIDTDAVDSARADFDYLSERRPVLYGTLTVSAEDEEAQETDAGTGETG</sequence>
<dbReference type="Pfam" id="PF00795">
    <property type="entry name" value="CN_hydrolase"/>
    <property type="match status" value="1"/>
</dbReference>
<dbReference type="InterPro" id="IPR044083">
    <property type="entry name" value="RamA-like"/>
</dbReference>
<protein>
    <submittedName>
        <fullName evidence="3">Hydrolase</fullName>
    </submittedName>
</protein>
<keyword evidence="1 3" id="KW-0378">Hydrolase</keyword>